<comment type="caution">
    <text evidence="5">The sequence shown here is derived from an EMBL/GenBank/DDBJ whole genome shotgun (WGS) entry which is preliminary data.</text>
</comment>
<dbReference type="GO" id="GO:0005739">
    <property type="term" value="C:mitochondrion"/>
    <property type="evidence" value="ECO:0007669"/>
    <property type="project" value="TreeGrafter"/>
</dbReference>
<reference evidence="5 6" key="1">
    <citation type="journal article" date="2012" name="BMC Genomics">
        <title>Comparative genomic analysis and phylogenetic position of Theileria equi.</title>
        <authorList>
            <person name="Kappmeyer L.S."/>
            <person name="Thiagarajan M."/>
            <person name="Herndon D.R."/>
            <person name="Ramsay J.D."/>
            <person name="Caler E."/>
            <person name="Djikeng A."/>
            <person name="Gillespie J.J."/>
            <person name="Lau A.O."/>
            <person name="Roalson E.H."/>
            <person name="Silva J.C."/>
            <person name="Silva M.G."/>
            <person name="Suarez C.E."/>
            <person name="Ueti M.W."/>
            <person name="Nene V.M."/>
            <person name="Mealey R.H."/>
            <person name="Knowles D.P."/>
            <person name="Brayton K.A."/>
        </authorList>
    </citation>
    <scope>NUCLEOTIDE SEQUENCE [LARGE SCALE GENOMIC DNA]</scope>
    <source>
        <strain evidence="5 6">WA</strain>
    </source>
</reference>
<dbReference type="PRINTS" id="PR00420">
    <property type="entry name" value="RNGMNOXGNASE"/>
</dbReference>
<protein>
    <recommendedName>
        <fullName evidence="4">FAD-binding domain-containing protein</fullName>
    </recommendedName>
</protein>
<proteinExistence type="predicted"/>
<dbReference type="eggNOG" id="KOG3855">
    <property type="taxonomic scope" value="Eukaryota"/>
</dbReference>
<dbReference type="Gene3D" id="3.30.70.2450">
    <property type="match status" value="1"/>
</dbReference>
<organism evidence="5 6">
    <name type="scientific">Theileria equi strain WA</name>
    <dbReference type="NCBI Taxonomy" id="1537102"/>
    <lineage>
        <taxon>Eukaryota</taxon>
        <taxon>Sar</taxon>
        <taxon>Alveolata</taxon>
        <taxon>Apicomplexa</taxon>
        <taxon>Aconoidasida</taxon>
        <taxon>Piroplasmida</taxon>
        <taxon>Theileriidae</taxon>
        <taxon>Theileria</taxon>
    </lineage>
</organism>
<evidence type="ECO:0000256" key="1">
    <source>
        <dbReference type="ARBA" id="ARBA00022630"/>
    </source>
</evidence>
<dbReference type="VEuPathDB" id="PiroplasmaDB:BEWA_035020"/>
<dbReference type="AlphaFoldDB" id="L1LDN6"/>
<feature type="domain" description="FAD-binding" evidence="4">
    <location>
        <begin position="217"/>
        <end position="411"/>
    </location>
</feature>
<keyword evidence="1" id="KW-0285">Flavoprotein</keyword>
<keyword evidence="3" id="KW-0472">Membrane</keyword>
<dbReference type="Pfam" id="PF01494">
    <property type="entry name" value="FAD_binding_3"/>
    <property type="match status" value="2"/>
</dbReference>
<dbReference type="PANTHER" id="PTHR43004">
    <property type="entry name" value="TRK SYSTEM POTASSIUM UPTAKE PROTEIN"/>
    <property type="match status" value="1"/>
</dbReference>
<keyword evidence="6" id="KW-1185">Reference proteome</keyword>
<gene>
    <name evidence="5" type="ORF">BEWA_035020</name>
</gene>
<evidence type="ECO:0000313" key="6">
    <source>
        <dbReference type="Proteomes" id="UP000031512"/>
    </source>
</evidence>
<dbReference type="InterPro" id="IPR050641">
    <property type="entry name" value="RIFMO-like"/>
</dbReference>
<dbReference type="GO" id="GO:0006744">
    <property type="term" value="P:ubiquinone biosynthetic process"/>
    <property type="evidence" value="ECO:0007669"/>
    <property type="project" value="TreeGrafter"/>
</dbReference>
<evidence type="ECO:0000256" key="2">
    <source>
        <dbReference type="ARBA" id="ARBA00022827"/>
    </source>
</evidence>
<name>L1LDN6_THEEQ</name>
<feature type="domain" description="FAD-binding" evidence="4">
    <location>
        <begin position="9"/>
        <end position="142"/>
    </location>
</feature>
<dbReference type="Proteomes" id="UP000031512">
    <property type="component" value="Unassembled WGS sequence"/>
</dbReference>
<dbReference type="Gene3D" id="3.50.50.60">
    <property type="entry name" value="FAD/NAD(P)-binding domain"/>
    <property type="match status" value="2"/>
</dbReference>
<keyword evidence="3" id="KW-1133">Transmembrane helix</keyword>
<dbReference type="InterPro" id="IPR002938">
    <property type="entry name" value="FAD-bd"/>
</dbReference>
<evidence type="ECO:0000313" key="5">
    <source>
        <dbReference type="EMBL" id="EKX73466.1"/>
    </source>
</evidence>
<dbReference type="InterPro" id="IPR036188">
    <property type="entry name" value="FAD/NAD-bd_sf"/>
</dbReference>
<feature type="transmembrane region" description="Helical" evidence="3">
    <location>
        <begin position="7"/>
        <end position="27"/>
    </location>
</feature>
<dbReference type="KEGG" id="beq:BEWA_035020"/>
<evidence type="ECO:0000256" key="3">
    <source>
        <dbReference type="SAM" id="Phobius"/>
    </source>
</evidence>
<dbReference type="EMBL" id="ACOU01000002">
    <property type="protein sequence ID" value="EKX73466.1"/>
    <property type="molecule type" value="Genomic_DNA"/>
</dbReference>
<accession>L1LDN6</accession>
<keyword evidence="3" id="KW-0812">Transmembrane</keyword>
<dbReference type="RefSeq" id="XP_004832918.1">
    <property type="nucleotide sequence ID" value="XM_004832861.1"/>
</dbReference>
<keyword evidence="2" id="KW-0274">FAD</keyword>
<dbReference type="GeneID" id="15807870"/>
<dbReference type="GO" id="GO:0016709">
    <property type="term" value="F:oxidoreductase activity, acting on paired donors, with incorporation or reduction of molecular oxygen, NAD(P)H as one donor, and incorporation of one atom of oxygen"/>
    <property type="evidence" value="ECO:0007669"/>
    <property type="project" value="UniProtKB-ARBA"/>
</dbReference>
<evidence type="ECO:0000259" key="4">
    <source>
        <dbReference type="Pfam" id="PF01494"/>
    </source>
</evidence>
<dbReference type="SUPFAM" id="SSF51905">
    <property type="entry name" value="FAD/NAD(P)-binding domain"/>
    <property type="match status" value="1"/>
</dbReference>
<sequence length="784" mass="89107">MSTVKSLRTGVLVVGAGPVGVTLQLLLARMRIPCMLVEKNIAPRSHPRAHYLSNRSMEVWRQLGHLDKALECIVEPLEYWRYFKYCRHIIDPERNLYGVQDHFAGHHRYNDTYFDELSPSRISNLPQHKLLFILKSVALERSQVFNDREACLSWLKKEYKSVMLESTIDQDKVHRLSNLDRPFHLPTLGDTFERDIINVPLVDGGLKFERFISEDMQKRVLSEVTNMRDGTTLHIESAFVVGTDGIHSRVRKELFEFTDTQDDNVKDTLNLREVMSVHFQSKQLGDYVSSNPAMMYFIFSRCICVLVCQGGEPPEFVVQIPFFPAIESEKSFDEASCRALINEAVGTELTDLKIFKIKKWTVSTDVAKSYIDKESCRVILAGDSAHIVAPAGGLGMNMGIADTYSLAWRLGRIFYNRLLHQGANTESTTLSNLIGSGLSNEEKKLIRDYSTERRAVAEYTRDVCLKEVENGSKFAKYLGYNHSLMQNGLDFLSRFIPSTLGKLPPLFDAVKIIMKHVYNTPRSMETIRKTSEHLFSKCDGSLGLSFPGSDLAYAYTYTKDGEHVLKVSDTHRSYIPQSVIGRRVPHTFVYSKLGSDNEGGDSTVYKISTVDLPSFIQPPIYYCFLVFSRDIASKLLDSLKGDKGLFYICLWDSRQTLGLESPVTIKDQFLSMSNSEINAIGCDKLYQNLKQYATPRLDHNFIFLKLDGSTDFQHFYGALETHGFTPIKTVISSRLSLERFSKSLFGKNVDMNNTVILIRPDGHIADYRTGEDVDYTEMHNSLNT</sequence>
<dbReference type="GO" id="GO:0071949">
    <property type="term" value="F:FAD binding"/>
    <property type="evidence" value="ECO:0007669"/>
    <property type="project" value="InterPro"/>
</dbReference>
<dbReference type="OrthoDB" id="1716816at2759"/>
<dbReference type="STRING" id="1537102.L1LDN6"/>
<dbReference type="PANTHER" id="PTHR43004:SF6">
    <property type="entry name" value="FAD_NAD(P)-BINDING OXIDOREDUCTASE FAMILY PROTEIN"/>
    <property type="match status" value="1"/>
</dbReference>